<accession>A0A846RU05</accession>
<organism evidence="2 3">
    <name type="scientific">Arthrobacter pigmenti</name>
    <dbReference type="NCBI Taxonomy" id="271432"/>
    <lineage>
        <taxon>Bacteria</taxon>
        <taxon>Bacillati</taxon>
        <taxon>Actinomycetota</taxon>
        <taxon>Actinomycetes</taxon>
        <taxon>Micrococcales</taxon>
        <taxon>Micrococcaceae</taxon>
        <taxon>Arthrobacter</taxon>
    </lineage>
</organism>
<dbReference type="GO" id="GO:0000160">
    <property type="term" value="P:phosphorelay signal transduction system"/>
    <property type="evidence" value="ECO:0007669"/>
    <property type="project" value="InterPro"/>
</dbReference>
<dbReference type="SUPFAM" id="SSF47226">
    <property type="entry name" value="Histidine-containing phosphotransfer domain, HPT domain"/>
    <property type="match status" value="1"/>
</dbReference>
<name>A0A846RU05_9MICC</name>
<comment type="caution">
    <text evidence="2">The sequence shown here is derived from an EMBL/GenBank/DDBJ whole genome shotgun (WGS) entry which is preliminary data.</text>
</comment>
<evidence type="ECO:0000313" key="2">
    <source>
        <dbReference type="EMBL" id="NJC23135.1"/>
    </source>
</evidence>
<evidence type="ECO:0000256" key="1">
    <source>
        <dbReference type="SAM" id="MobiDB-lite"/>
    </source>
</evidence>
<gene>
    <name evidence="2" type="ORF">BJ994_002211</name>
</gene>
<dbReference type="EMBL" id="JAATJL010000001">
    <property type="protein sequence ID" value="NJC23135.1"/>
    <property type="molecule type" value="Genomic_DNA"/>
</dbReference>
<reference evidence="2 3" key="1">
    <citation type="submission" date="2020-03" db="EMBL/GenBank/DDBJ databases">
        <title>Sequencing the genomes of 1000 actinobacteria strains.</title>
        <authorList>
            <person name="Klenk H.-P."/>
        </authorList>
    </citation>
    <scope>NUCLEOTIDE SEQUENCE [LARGE SCALE GENOMIC DNA]</scope>
    <source>
        <strain evidence="2 3">DSM 16403</strain>
    </source>
</reference>
<proteinExistence type="predicted"/>
<dbReference type="InterPro" id="IPR036641">
    <property type="entry name" value="HPT_dom_sf"/>
</dbReference>
<keyword evidence="3" id="KW-1185">Reference proteome</keyword>
<protein>
    <submittedName>
        <fullName evidence="2">HPt (Histidine-containing phosphotransfer) domain-containing protein</fullName>
    </submittedName>
</protein>
<dbReference type="Gene3D" id="1.20.120.160">
    <property type="entry name" value="HPT domain"/>
    <property type="match status" value="1"/>
</dbReference>
<dbReference type="Proteomes" id="UP000547458">
    <property type="component" value="Unassembled WGS sequence"/>
</dbReference>
<feature type="region of interest" description="Disordered" evidence="1">
    <location>
        <begin position="1"/>
        <end position="21"/>
    </location>
</feature>
<dbReference type="AlphaFoldDB" id="A0A846RU05"/>
<dbReference type="RefSeq" id="WP_167994136.1">
    <property type="nucleotide sequence ID" value="NZ_JAATJL010000001.1"/>
</dbReference>
<sequence length="152" mass="16683">MALSRPSADDDAESLRAVGAEPRSVLGGSHRVDRAPLVDPEVLHELEDQLDSRAAANAFVRDYVSVWDERDLRLSTAINRRNQAASLDAVLSLKITSTMVGATQMVELANGLESLLRDGKLDEAEAEFPRIHRCGLRTMRELTILHLGQNPA</sequence>
<evidence type="ECO:0000313" key="3">
    <source>
        <dbReference type="Proteomes" id="UP000547458"/>
    </source>
</evidence>